<name>A4BBC0_9GAMM</name>
<dbReference type="HOGENOM" id="CLU_061999_0_1_6"/>
<dbReference type="InterPro" id="IPR004013">
    <property type="entry name" value="PHP_dom"/>
</dbReference>
<dbReference type="GO" id="GO:0005829">
    <property type="term" value="C:cytosol"/>
    <property type="evidence" value="ECO:0007669"/>
    <property type="project" value="TreeGrafter"/>
</dbReference>
<dbReference type="AlphaFoldDB" id="A4BBC0"/>
<dbReference type="SMART" id="SM00481">
    <property type="entry name" value="POLIIIAc"/>
    <property type="match status" value="1"/>
</dbReference>
<evidence type="ECO:0000313" key="2">
    <source>
        <dbReference type="EMBL" id="EAR10733.1"/>
    </source>
</evidence>
<dbReference type="SUPFAM" id="SSF89550">
    <property type="entry name" value="PHP domain-like"/>
    <property type="match status" value="1"/>
</dbReference>
<dbReference type="PANTHER" id="PTHR36928">
    <property type="entry name" value="PHOSPHATASE YCDX-RELATED"/>
    <property type="match status" value="1"/>
</dbReference>
<dbReference type="EMBL" id="AAOE01000003">
    <property type="protein sequence ID" value="EAR10733.1"/>
    <property type="molecule type" value="Genomic_DNA"/>
</dbReference>
<evidence type="ECO:0000259" key="1">
    <source>
        <dbReference type="SMART" id="SM00481"/>
    </source>
</evidence>
<accession>A4BBC0</accession>
<reference evidence="2 3" key="1">
    <citation type="submission" date="2006-02" db="EMBL/GenBank/DDBJ databases">
        <authorList>
            <person name="Pinhassi J."/>
            <person name="Pedros-Alio C."/>
            <person name="Ferriera S."/>
            <person name="Johnson J."/>
            <person name="Kravitz S."/>
            <person name="Halpern A."/>
            <person name="Remington K."/>
            <person name="Beeson K."/>
            <person name="Tran B."/>
            <person name="Rogers Y.-H."/>
            <person name="Friedman R."/>
            <person name="Venter J.C."/>
        </authorList>
    </citation>
    <scope>NUCLEOTIDE SEQUENCE [LARGE SCALE GENOMIC DNA]</scope>
    <source>
        <strain evidence="2 3">MED297</strain>
    </source>
</reference>
<dbReference type="PANTHER" id="PTHR36928:SF1">
    <property type="entry name" value="PHOSPHATASE YCDX-RELATED"/>
    <property type="match status" value="1"/>
</dbReference>
<dbReference type="Proteomes" id="UP000005953">
    <property type="component" value="Unassembled WGS sequence"/>
</dbReference>
<gene>
    <name evidence="2" type="ORF">MED297_11975</name>
</gene>
<dbReference type="GO" id="GO:0071978">
    <property type="term" value="P:bacterial-type flagellum-dependent swarming motility"/>
    <property type="evidence" value="ECO:0007669"/>
    <property type="project" value="TreeGrafter"/>
</dbReference>
<dbReference type="Gene3D" id="3.20.20.140">
    <property type="entry name" value="Metal-dependent hydrolases"/>
    <property type="match status" value="1"/>
</dbReference>
<feature type="domain" description="Polymerase/histidinol phosphatase N-terminal" evidence="1">
    <location>
        <begin position="5"/>
        <end position="79"/>
    </location>
</feature>
<dbReference type="InterPro" id="IPR003141">
    <property type="entry name" value="Pol/His_phosphatase_N"/>
</dbReference>
<dbReference type="OrthoDB" id="9808747at2"/>
<dbReference type="NCBIfam" id="NF006702">
    <property type="entry name" value="PRK09248.1"/>
    <property type="match status" value="1"/>
</dbReference>
<organism evidence="2 3">
    <name type="scientific">Reinekea blandensis MED297</name>
    <dbReference type="NCBI Taxonomy" id="314283"/>
    <lineage>
        <taxon>Bacteria</taxon>
        <taxon>Pseudomonadati</taxon>
        <taxon>Pseudomonadota</taxon>
        <taxon>Gammaproteobacteria</taxon>
        <taxon>Oceanospirillales</taxon>
        <taxon>Saccharospirillaceae</taxon>
        <taxon>Reinekea</taxon>
    </lineage>
</organism>
<dbReference type="CDD" id="cd07437">
    <property type="entry name" value="PHP_HisPPase_Ycdx_like"/>
    <property type="match status" value="1"/>
</dbReference>
<dbReference type="GO" id="GO:0008270">
    <property type="term" value="F:zinc ion binding"/>
    <property type="evidence" value="ECO:0007669"/>
    <property type="project" value="TreeGrafter"/>
</dbReference>
<dbReference type="Pfam" id="PF02811">
    <property type="entry name" value="PHP"/>
    <property type="match status" value="1"/>
</dbReference>
<dbReference type="RefSeq" id="WP_008042071.1">
    <property type="nucleotide sequence ID" value="NZ_CH724149.1"/>
</dbReference>
<dbReference type="GO" id="GO:0042578">
    <property type="term" value="F:phosphoric ester hydrolase activity"/>
    <property type="evidence" value="ECO:0007669"/>
    <property type="project" value="TreeGrafter"/>
</dbReference>
<dbReference type="InterPro" id="IPR050243">
    <property type="entry name" value="PHP_phosphatase"/>
</dbReference>
<sequence>MKILCDTHSHTVASTHAFSTVNDYIRDAKAKGLQLFSVTDHAPAMPDSPHPWHFGNMKVIPRVVDNIGILRGIEANILPEPFEQTGKWVDLPSGMMAYLDFAIASFHEPVIAPRSRQENTRMMINAIESGLVQIVGHPGNPNYPIDQDEVVRAAKDNNVLLEINNSSFYMSRTGSNEHCTSLLEVVDRHDWKISVGSDAHISLEVGHFDYAIEAIRKVGFPEDRIATLNPARFLAFLGEHDKPVSAELNEWATSLSA</sequence>
<evidence type="ECO:0000313" key="3">
    <source>
        <dbReference type="Proteomes" id="UP000005953"/>
    </source>
</evidence>
<protein>
    <recommendedName>
        <fullName evidence="1">Polymerase/histidinol phosphatase N-terminal domain-containing protein</fullName>
    </recommendedName>
</protein>
<dbReference type="InterPro" id="IPR016195">
    <property type="entry name" value="Pol/histidinol_Pase-like"/>
</dbReference>
<dbReference type="STRING" id="314283.MED297_11975"/>
<keyword evidence="3" id="KW-1185">Reference proteome</keyword>
<comment type="caution">
    <text evidence="2">The sequence shown here is derived from an EMBL/GenBank/DDBJ whole genome shotgun (WGS) entry which is preliminary data.</text>
</comment>
<proteinExistence type="predicted"/>